<protein>
    <submittedName>
        <fullName evidence="1">Uncharacterized protein</fullName>
    </submittedName>
</protein>
<proteinExistence type="predicted"/>
<accession>A0A382AM64</accession>
<reference evidence="1" key="1">
    <citation type="submission" date="2018-05" db="EMBL/GenBank/DDBJ databases">
        <authorList>
            <person name="Lanie J.A."/>
            <person name="Ng W.-L."/>
            <person name="Kazmierczak K.M."/>
            <person name="Andrzejewski T.M."/>
            <person name="Davidsen T.M."/>
            <person name="Wayne K.J."/>
            <person name="Tettelin H."/>
            <person name="Glass J.I."/>
            <person name="Rusch D."/>
            <person name="Podicherti R."/>
            <person name="Tsui H.-C.T."/>
            <person name="Winkler M.E."/>
        </authorList>
    </citation>
    <scope>NUCLEOTIDE SEQUENCE</scope>
</reference>
<evidence type="ECO:0000313" key="1">
    <source>
        <dbReference type="EMBL" id="SVB02361.1"/>
    </source>
</evidence>
<dbReference type="EMBL" id="UINC01025900">
    <property type="protein sequence ID" value="SVB02361.1"/>
    <property type="molecule type" value="Genomic_DNA"/>
</dbReference>
<name>A0A382AM64_9ZZZZ</name>
<dbReference type="AlphaFoldDB" id="A0A382AM64"/>
<organism evidence="1">
    <name type="scientific">marine metagenome</name>
    <dbReference type="NCBI Taxonomy" id="408172"/>
    <lineage>
        <taxon>unclassified sequences</taxon>
        <taxon>metagenomes</taxon>
        <taxon>ecological metagenomes</taxon>
    </lineage>
</organism>
<gene>
    <name evidence="1" type="ORF">METZ01_LOCUS155215</name>
</gene>
<sequence>MKYLKEITSWPKAPDTPNHTYIFNEKDENVGYIKTGTAQEIYFNKPSKQFSKSRRKFVRLKRG</sequence>